<dbReference type="Gene3D" id="3.90.1140.10">
    <property type="entry name" value="Cyclic phosphodiesterase"/>
    <property type="match status" value="1"/>
</dbReference>
<proteinExistence type="predicted"/>
<keyword evidence="8" id="KW-1185">Reference proteome</keyword>
<dbReference type="GO" id="GO:0004527">
    <property type="term" value="F:exonuclease activity"/>
    <property type="evidence" value="ECO:0007669"/>
    <property type="project" value="UniProtKB-KW"/>
</dbReference>
<evidence type="ECO:0000313" key="8">
    <source>
        <dbReference type="Proteomes" id="UP001151295"/>
    </source>
</evidence>
<dbReference type="InterPro" id="IPR027521">
    <property type="entry name" value="Usb1"/>
</dbReference>
<accession>A0ABQ8PX30</accession>
<sequence>MDRWMELDVVYGVIYHSDDEETYQFDLDAEVEVESGGREGSIDMGHVVGGWAGHVYLAVKGSEGLRRISQACIEAICHGLDDAGTGKAETQCSRNEETMEEKHAGAIGADKGCSSAQEITERHHVSLTRLFYLQEHEISAFVGALERALAGSGPIVVAFGKASVYMSETGERAFIGLDIDYGEDAVREMARVVDGVMRRFGKREFFAEPRFHVSIVRVARTEEMRAQAADRILGQAMHEMIVGLPAVQVDQVECVFGNKRFCISL</sequence>
<dbReference type="PANTHER" id="PTHR13522">
    <property type="entry name" value="U6 SNRNA PHOSPHODIESTERASE 1"/>
    <property type="match status" value="1"/>
</dbReference>
<evidence type="ECO:0000256" key="3">
    <source>
        <dbReference type="ARBA" id="ARBA00023239"/>
    </source>
</evidence>
<reference evidence="7" key="1">
    <citation type="submission" date="2022-07" db="EMBL/GenBank/DDBJ databases">
        <title>Phylogenomic reconstructions and comparative analyses of Kickxellomycotina fungi.</title>
        <authorList>
            <person name="Reynolds N.K."/>
            <person name="Stajich J.E."/>
            <person name="Barry K."/>
            <person name="Grigoriev I.V."/>
            <person name="Crous P."/>
            <person name="Smith M.E."/>
        </authorList>
    </citation>
    <scope>NUCLEOTIDE SEQUENCE</scope>
    <source>
        <strain evidence="7">BCRC 34882</strain>
    </source>
</reference>
<keyword evidence="1" id="KW-0540">Nuclease</keyword>
<dbReference type="Pfam" id="PF09749">
    <property type="entry name" value="HVSL"/>
    <property type="match status" value="1"/>
</dbReference>
<evidence type="ECO:0000256" key="4">
    <source>
        <dbReference type="ARBA" id="ARBA00023242"/>
    </source>
</evidence>
<evidence type="ECO:0000313" key="7">
    <source>
        <dbReference type="EMBL" id="KAJ1995837.1"/>
    </source>
</evidence>
<keyword evidence="3" id="KW-0456">Lyase</keyword>
<keyword evidence="2" id="KW-0378">Hydrolase</keyword>
<keyword evidence="4" id="KW-0539">Nucleus</keyword>
<evidence type="ECO:0000256" key="6">
    <source>
        <dbReference type="ARBA" id="ARBA00030030"/>
    </source>
</evidence>
<gene>
    <name evidence="7" type="primary">USB1</name>
    <name evidence="7" type="ORF">EDC05_000495</name>
</gene>
<organism evidence="7 8">
    <name type="scientific">Coemansia umbellata</name>
    <dbReference type="NCBI Taxonomy" id="1424467"/>
    <lineage>
        <taxon>Eukaryota</taxon>
        <taxon>Fungi</taxon>
        <taxon>Fungi incertae sedis</taxon>
        <taxon>Zoopagomycota</taxon>
        <taxon>Kickxellomycotina</taxon>
        <taxon>Kickxellomycetes</taxon>
        <taxon>Kickxellales</taxon>
        <taxon>Kickxellaceae</taxon>
        <taxon>Coemansia</taxon>
    </lineage>
</organism>
<name>A0ABQ8PX30_9FUNG</name>
<evidence type="ECO:0000256" key="1">
    <source>
        <dbReference type="ARBA" id="ARBA00022722"/>
    </source>
</evidence>
<evidence type="ECO:0000256" key="5">
    <source>
        <dbReference type="ARBA" id="ARBA00029543"/>
    </source>
</evidence>
<evidence type="ECO:0000256" key="2">
    <source>
        <dbReference type="ARBA" id="ARBA00022801"/>
    </source>
</evidence>
<protein>
    <recommendedName>
        <fullName evidence="5">U6 snRNA phosphodiesterase 1</fullName>
    </recommendedName>
    <alternativeName>
        <fullName evidence="6">3'-5' RNA exonuclease USB1</fullName>
    </alternativeName>
</protein>
<dbReference type="PANTHER" id="PTHR13522:SF3">
    <property type="entry name" value="U6 SNRNA PHOSPHODIESTERASE 1"/>
    <property type="match status" value="1"/>
</dbReference>
<dbReference type="Proteomes" id="UP001151295">
    <property type="component" value="Unassembled WGS sequence"/>
</dbReference>
<comment type="caution">
    <text evidence="7">The sequence shown here is derived from an EMBL/GenBank/DDBJ whole genome shotgun (WGS) entry which is preliminary data.</text>
</comment>
<dbReference type="EMBL" id="JANBQD010000003">
    <property type="protein sequence ID" value="KAJ1995837.1"/>
    <property type="molecule type" value="Genomic_DNA"/>
</dbReference>
<keyword evidence="7" id="KW-0269">Exonuclease</keyword>